<comment type="caution">
    <text evidence="1">The sequence shown here is derived from an EMBL/GenBank/DDBJ whole genome shotgun (WGS) entry which is preliminary data.</text>
</comment>
<organism evidence="1 2">
    <name type="scientific">Melastoma candidum</name>
    <dbReference type="NCBI Taxonomy" id="119954"/>
    <lineage>
        <taxon>Eukaryota</taxon>
        <taxon>Viridiplantae</taxon>
        <taxon>Streptophyta</taxon>
        <taxon>Embryophyta</taxon>
        <taxon>Tracheophyta</taxon>
        <taxon>Spermatophyta</taxon>
        <taxon>Magnoliopsida</taxon>
        <taxon>eudicotyledons</taxon>
        <taxon>Gunneridae</taxon>
        <taxon>Pentapetalae</taxon>
        <taxon>rosids</taxon>
        <taxon>malvids</taxon>
        <taxon>Myrtales</taxon>
        <taxon>Melastomataceae</taxon>
        <taxon>Melastomatoideae</taxon>
        <taxon>Melastomateae</taxon>
        <taxon>Melastoma</taxon>
    </lineage>
</organism>
<keyword evidence="2" id="KW-1185">Reference proteome</keyword>
<name>A0ACB9MDD4_9MYRT</name>
<dbReference type="EMBL" id="CM042889">
    <property type="protein sequence ID" value="KAI4320720.1"/>
    <property type="molecule type" value="Genomic_DNA"/>
</dbReference>
<dbReference type="Proteomes" id="UP001057402">
    <property type="component" value="Chromosome 10"/>
</dbReference>
<gene>
    <name evidence="1" type="ORF">MLD38_034169</name>
</gene>
<reference evidence="2" key="1">
    <citation type="journal article" date="2023" name="Front. Plant Sci.">
        <title>Chromosomal-level genome assembly of Melastoma candidum provides insights into trichome evolution.</title>
        <authorList>
            <person name="Zhong Y."/>
            <person name="Wu W."/>
            <person name="Sun C."/>
            <person name="Zou P."/>
            <person name="Liu Y."/>
            <person name="Dai S."/>
            <person name="Zhou R."/>
        </authorList>
    </citation>
    <scope>NUCLEOTIDE SEQUENCE [LARGE SCALE GENOMIC DNA]</scope>
</reference>
<evidence type="ECO:0000313" key="2">
    <source>
        <dbReference type="Proteomes" id="UP001057402"/>
    </source>
</evidence>
<accession>A0ACB9MDD4</accession>
<protein>
    <submittedName>
        <fullName evidence="1">Uncharacterized protein</fullName>
    </submittedName>
</protein>
<sequence>MGKKVSVVIKRLEERTRFWEGTLFSVVFVAGSRALCSFPLCYSHHHHTSCNESGISVAVTTLEMNPQTHCGGNAGNQVEEQATSGLTNPDPSILMGVVSSINLQQQNHGFAPSQINFSASTSSNVYYPFAVPLAAPRAPAVSMNYGLPHHLLPSYNNMPVHGGSSGDAAANHFEESSGSSNKRKNVKSSAGSSHSHPYESTSSSVNAPIDVGHLYYGHPPRYVGDSRFLPIAMDNYDRSVRVRLGTAGLNPMHPNNYNGLALGIHGTESFQTASVLSLDQTAVGNPLLGPMGCLAWDQSPAIPFMLGNRDRNLHQLPRMQGMRDHCFQIRPQFLAPHLPLPSGAISLSGAVGPRPHGSSRDMRIRTNQSQMRSLPETMQIRSGIPYLRYIDEVAIIDLPEHHNDHHSEMRMDIEHMSYEELLALGERIGSANTGLSKESITNQLRTRRYKFPSPCADAEESRRLDEEAACCIICLGDYQEQEELGCLDCGHDYHVDCLRKWMLVKNICPICKTQALSS</sequence>
<proteinExistence type="predicted"/>
<evidence type="ECO:0000313" key="1">
    <source>
        <dbReference type="EMBL" id="KAI4320720.1"/>
    </source>
</evidence>